<dbReference type="Gene3D" id="3.40.50.620">
    <property type="entry name" value="HUPs"/>
    <property type="match status" value="1"/>
</dbReference>
<dbReference type="CDD" id="cd06259">
    <property type="entry name" value="YdcF-like"/>
    <property type="match status" value="1"/>
</dbReference>
<feature type="transmembrane region" description="Helical" evidence="1">
    <location>
        <begin position="6"/>
        <end position="22"/>
    </location>
</feature>
<evidence type="ECO:0000259" key="2">
    <source>
        <dbReference type="Pfam" id="PF02698"/>
    </source>
</evidence>
<proteinExistence type="predicted"/>
<dbReference type="InterPro" id="IPR051599">
    <property type="entry name" value="Cell_Envelope_Assoc"/>
</dbReference>
<evidence type="ECO:0000313" key="3">
    <source>
        <dbReference type="EMBL" id="PQJ54123.1"/>
    </source>
</evidence>
<dbReference type="AlphaFoldDB" id="A0A2S7UW00"/>
<protein>
    <recommendedName>
        <fullName evidence="2">DUF218 domain-containing protein</fullName>
    </recommendedName>
</protein>
<name>A0A2S7UW00_9GAMM</name>
<dbReference type="OrthoDB" id="9782395at2"/>
<reference evidence="3 4" key="1">
    <citation type="submission" date="2016-12" db="EMBL/GenBank/DDBJ databases">
        <title>Diversity of luminous bacteria.</title>
        <authorList>
            <person name="Yoshizawa S."/>
            <person name="Kogure K."/>
        </authorList>
    </citation>
    <scope>NUCLEOTIDE SEQUENCE [LARGE SCALE GENOMIC DNA]</scope>
    <source>
        <strain evidence="3 4">SA4-48</strain>
    </source>
</reference>
<dbReference type="EMBL" id="MSCH01000003">
    <property type="protein sequence ID" value="PQJ54123.1"/>
    <property type="molecule type" value="Genomic_DNA"/>
</dbReference>
<keyword evidence="1" id="KW-0472">Membrane</keyword>
<comment type="caution">
    <text evidence="3">The sequence shown here is derived from an EMBL/GenBank/DDBJ whole genome shotgun (WGS) entry which is preliminary data.</text>
</comment>
<organism evidence="3 4">
    <name type="scientific">Psychrosphaera saromensis</name>
    <dbReference type="NCBI Taxonomy" id="716813"/>
    <lineage>
        <taxon>Bacteria</taxon>
        <taxon>Pseudomonadati</taxon>
        <taxon>Pseudomonadota</taxon>
        <taxon>Gammaproteobacteria</taxon>
        <taxon>Alteromonadales</taxon>
        <taxon>Pseudoalteromonadaceae</taxon>
        <taxon>Psychrosphaera</taxon>
    </lineage>
</organism>
<keyword evidence="4" id="KW-1185">Reference proteome</keyword>
<dbReference type="Proteomes" id="UP000239007">
    <property type="component" value="Unassembled WGS sequence"/>
</dbReference>
<dbReference type="RefSeq" id="WP_105052634.1">
    <property type="nucleotide sequence ID" value="NZ_BMYG01000013.1"/>
</dbReference>
<dbReference type="Pfam" id="PF02698">
    <property type="entry name" value="DUF218"/>
    <property type="match status" value="1"/>
</dbReference>
<keyword evidence="1" id="KW-1133">Transmembrane helix</keyword>
<keyword evidence="1" id="KW-0812">Transmembrane</keyword>
<evidence type="ECO:0000256" key="1">
    <source>
        <dbReference type="SAM" id="Phobius"/>
    </source>
</evidence>
<accession>A0A2S7UW00</accession>
<evidence type="ECO:0000313" key="4">
    <source>
        <dbReference type="Proteomes" id="UP000239007"/>
    </source>
</evidence>
<dbReference type="PANTHER" id="PTHR30336">
    <property type="entry name" value="INNER MEMBRANE PROTEIN, PROBABLE PERMEASE"/>
    <property type="match status" value="1"/>
</dbReference>
<sequence>MFLKSILLSVFLYFIFVFYIVVDSRNSTDFKADVGIVYGNKVELTGKPSSRLEARLKAGAHLYEKKLIGKLIVSGGIGKEGFDEAKIMARYLLNNGVNRGDILIDSNGYNTNMTSINAFKLVGVESSVVAISQQYHISRAKMSLSNIGFKEIYGFSPDYTEFRDVYAYLREVAAWCKYWLLSL</sequence>
<dbReference type="GO" id="GO:0005886">
    <property type="term" value="C:plasma membrane"/>
    <property type="evidence" value="ECO:0007669"/>
    <property type="project" value="TreeGrafter"/>
</dbReference>
<dbReference type="PANTHER" id="PTHR30336:SF6">
    <property type="entry name" value="INTEGRAL MEMBRANE PROTEIN"/>
    <property type="match status" value="1"/>
</dbReference>
<gene>
    <name evidence="3" type="ORF">BTO11_10980</name>
</gene>
<dbReference type="InterPro" id="IPR014729">
    <property type="entry name" value="Rossmann-like_a/b/a_fold"/>
</dbReference>
<feature type="domain" description="DUF218" evidence="2">
    <location>
        <begin position="34"/>
        <end position="173"/>
    </location>
</feature>
<dbReference type="InterPro" id="IPR003848">
    <property type="entry name" value="DUF218"/>
</dbReference>